<evidence type="ECO:0000259" key="5">
    <source>
        <dbReference type="PROSITE" id="PS50043"/>
    </source>
</evidence>
<dbReference type="InterPro" id="IPR000014">
    <property type="entry name" value="PAS"/>
</dbReference>
<dbReference type="SUPFAM" id="SSF55785">
    <property type="entry name" value="PYP-like sensor domain (PAS domain)"/>
    <property type="match status" value="3"/>
</dbReference>
<feature type="domain" description="HTH luxR-type" evidence="5">
    <location>
        <begin position="560"/>
        <end position="625"/>
    </location>
</feature>
<evidence type="ECO:0000256" key="2">
    <source>
        <dbReference type="ARBA" id="ARBA00023125"/>
    </source>
</evidence>
<dbReference type="PRINTS" id="PR00038">
    <property type="entry name" value="HTHLUXR"/>
</dbReference>
<dbReference type="PANTHER" id="PTHR44688:SF16">
    <property type="entry name" value="DNA-BINDING TRANSCRIPTIONAL ACTIVATOR DEVR_DOSR"/>
    <property type="match status" value="1"/>
</dbReference>
<dbReference type="SUPFAM" id="SSF46894">
    <property type="entry name" value="C-terminal effector domain of the bipartite response regulators"/>
    <property type="match status" value="1"/>
</dbReference>
<dbReference type="SMART" id="SM00448">
    <property type="entry name" value="REC"/>
    <property type="match status" value="1"/>
</dbReference>
<gene>
    <name evidence="9" type="ORF">BGCPKDLD_3152</name>
</gene>
<keyword evidence="10" id="KW-1185">Reference proteome</keyword>
<dbReference type="PROSITE" id="PS50113">
    <property type="entry name" value="PAC"/>
    <property type="match status" value="1"/>
</dbReference>
<dbReference type="Pfam" id="PF13426">
    <property type="entry name" value="PAS_9"/>
    <property type="match status" value="1"/>
</dbReference>
<evidence type="ECO:0000256" key="4">
    <source>
        <dbReference type="PROSITE-ProRule" id="PRU00169"/>
    </source>
</evidence>
<proteinExistence type="predicted"/>
<dbReference type="Pfam" id="PF08447">
    <property type="entry name" value="PAS_3"/>
    <property type="match status" value="1"/>
</dbReference>
<organism evidence="9 10">
    <name type="scientific">Methylorubrum suomiense</name>
    <dbReference type="NCBI Taxonomy" id="144191"/>
    <lineage>
        <taxon>Bacteria</taxon>
        <taxon>Pseudomonadati</taxon>
        <taxon>Pseudomonadota</taxon>
        <taxon>Alphaproteobacteria</taxon>
        <taxon>Hyphomicrobiales</taxon>
        <taxon>Methylobacteriaceae</taxon>
        <taxon>Methylorubrum</taxon>
    </lineage>
</organism>
<dbReference type="SMART" id="SM00091">
    <property type="entry name" value="PAS"/>
    <property type="match status" value="2"/>
</dbReference>
<dbReference type="SUPFAM" id="SSF52172">
    <property type="entry name" value="CheY-like"/>
    <property type="match status" value="1"/>
</dbReference>
<keyword evidence="2" id="KW-0238">DNA-binding</keyword>
<dbReference type="Gene3D" id="3.40.50.2300">
    <property type="match status" value="1"/>
</dbReference>
<keyword evidence="1" id="KW-0805">Transcription regulation</keyword>
<dbReference type="InterPro" id="IPR035965">
    <property type="entry name" value="PAS-like_dom_sf"/>
</dbReference>
<evidence type="ECO:0000259" key="6">
    <source>
        <dbReference type="PROSITE" id="PS50110"/>
    </source>
</evidence>
<name>A0ABQ4UWG0_9HYPH</name>
<evidence type="ECO:0000256" key="1">
    <source>
        <dbReference type="ARBA" id="ARBA00023015"/>
    </source>
</evidence>
<keyword evidence="3" id="KW-0804">Transcription</keyword>
<feature type="domain" description="PAC" evidence="8">
    <location>
        <begin position="256"/>
        <end position="308"/>
    </location>
</feature>
<dbReference type="InterPro" id="IPR001789">
    <property type="entry name" value="Sig_transdc_resp-reg_receiver"/>
</dbReference>
<reference evidence="9" key="2">
    <citation type="submission" date="2021-08" db="EMBL/GenBank/DDBJ databases">
        <authorList>
            <person name="Tani A."/>
            <person name="Ola A."/>
            <person name="Ogura Y."/>
            <person name="Katsura K."/>
            <person name="Hayashi T."/>
        </authorList>
    </citation>
    <scope>NUCLEOTIDE SEQUENCE</scope>
    <source>
        <strain evidence="9">DSM 14458</strain>
    </source>
</reference>
<evidence type="ECO:0000313" key="10">
    <source>
        <dbReference type="Proteomes" id="UP001055093"/>
    </source>
</evidence>
<reference evidence="9" key="1">
    <citation type="journal article" date="2021" name="Front. Microbiol.">
        <title>Comprehensive Comparative Genomics and Phenotyping of Methylobacterium Species.</title>
        <authorList>
            <person name="Alessa O."/>
            <person name="Ogura Y."/>
            <person name="Fujitani Y."/>
            <person name="Takami H."/>
            <person name="Hayashi T."/>
            <person name="Sahin N."/>
            <person name="Tani A."/>
        </authorList>
    </citation>
    <scope>NUCLEOTIDE SEQUENCE</scope>
    <source>
        <strain evidence="9">DSM 14458</strain>
    </source>
</reference>
<dbReference type="EMBL" id="BPRE01000009">
    <property type="protein sequence ID" value="GJE76557.1"/>
    <property type="molecule type" value="Genomic_DNA"/>
</dbReference>
<dbReference type="PROSITE" id="PS50110">
    <property type="entry name" value="RESPONSE_REGULATORY"/>
    <property type="match status" value="1"/>
</dbReference>
<dbReference type="InterPro" id="IPR013655">
    <property type="entry name" value="PAS_fold_3"/>
</dbReference>
<dbReference type="InterPro" id="IPR000792">
    <property type="entry name" value="Tscrpt_reg_LuxR_C"/>
</dbReference>
<accession>A0ABQ4UWG0</accession>
<sequence>MQARKQISVDTDDFLTGGGQLALRIREHDWKATPLGPIEGWPLALRYTLSSMLNSAFPMYLAWGGNLVSFYNDAYRPILGVKPEALGRPFPEVWSEAWDQIGPLTDRALHGEASYLEDYTVTVNRHGVREKSHWTFAYSPVRDDGGQVQGVLCHVHETTERVSTEERFRSALREIEAQQARFAALIEHLPFGAGLFGADGQAVLTNPLCRRFLPGGKAPSVSPELRPQWTGFDTDGRILEPNEYPFARAIRGEVVQGTSFLHRTAEGHACWMRVSSIPVLKSNGEIQQAIVVLQDVDRERRAEGALRESEERFRRFADHSANVLWLADVESQRLDYLSPAFERIWGMAVEDMPDIATWLASVHPDDRDGAAQALERVGRGETLVVEYRILRASDRAVRRIRDTFFPIPAEDGRSRQVGGIAQDITMDAGLHAYVVATADEARSKLAVALEAAGYEVQGFDSGRALLQIAGSLMPGCVVLDLEERGDFVIAKELQAYRTHLPVVTVGASAGDVGFGVRAMKAGAVDFLEAPWTNDALIFSVKTALADIRDTAERTRVHDESRDRVATLSDRERAVLEGLLAGGTNKTIARTLGISPRTVEIHRARLMEALGAHTLPEAVLIATAAGVHPAVQNAP</sequence>
<dbReference type="PROSITE" id="PS50112">
    <property type="entry name" value="PAS"/>
    <property type="match status" value="1"/>
</dbReference>
<protein>
    <recommendedName>
        <fullName evidence="11">PAS domain S-box-containing protein</fullName>
    </recommendedName>
</protein>
<dbReference type="InterPro" id="IPR011006">
    <property type="entry name" value="CheY-like_superfamily"/>
</dbReference>
<dbReference type="Proteomes" id="UP001055093">
    <property type="component" value="Unassembled WGS sequence"/>
</dbReference>
<dbReference type="InterPro" id="IPR000700">
    <property type="entry name" value="PAS-assoc_C"/>
</dbReference>
<evidence type="ECO:0000259" key="7">
    <source>
        <dbReference type="PROSITE" id="PS50112"/>
    </source>
</evidence>
<evidence type="ECO:0000313" key="9">
    <source>
        <dbReference type="EMBL" id="GJE76557.1"/>
    </source>
</evidence>
<dbReference type="SMART" id="SM00421">
    <property type="entry name" value="HTH_LUXR"/>
    <property type="match status" value="1"/>
</dbReference>
<comment type="caution">
    <text evidence="9">The sequence shown here is derived from an EMBL/GenBank/DDBJ whole genome shotgun (WGS) entry which is preliminary data.</text>
</comment>
<dbReference type="PROSITE" id="PS50043">
    <property type="entry name" value="HTH_LUXR_2"/>
    <property type="match status" value="1"/>
</dbReference>
<dbReference type="Pfam" id="PF00196">
    <property type="entry name" value="GerE"/>
    <property type="match status" value="1"/>
</dbReference>
<keyword evidence="4" id="KW-0597">Phosphoprotein</keyword>
<feature type="domain" description="Response regulatory" evidence="6">
    <location>
        <begin position="431"/>
        <end position="544"/>
    </location>
</feature>
<dbReference type="InterPro" id="IPR036388">
    <property type="entry name" value="WH-like_DNA-bd_sf"/>
</dbReference>
<evidence type="ECO:0008006" key="11">
    <source>
        <dbReference type="Google" id="ProtNLM"/>
    </source>
</evidence>
<evidence type="ECO:0000259" key="8">
    <source>
        <dbReference type="PROSITE" id="PS50113"/>
    </source>
</evidence>
<dbReference type="CDD" id="cd06170">
    <property type="entry name" value="LuxR_C_like"/>
    <property type="match status" value="1"/>
</dbReference>
<dbReference type="InterPro" id="IPR016032">
    <property type="entry name" value="Sig_transdc_resp-reg_C-effctor"/>
</dbReference>
<evidence type="ECO:0000256" key="3">
    <source>
        <dbReference type="ARBA" id="ARBA00023163"/>
    </source>
</evidence>
<dbReference type="PANTHER" id="PTHR44688">
    <property type="entry name" value="DNA-BINDING TRANSCRIPTIONAL ACTIVATOR DEVR_DOSR"/>
    <property type="match status" value="1"/>
</dbReference>
<dbReference type="RefSeq" id="WP_238308184.1">
    <property type="nucleotide sequence ID" value="NZ_BPRE01000009.1"/>
</dbReference>
<dbReference type="InterPro" id="IPR013656">
    <property type="entry name" value="PAS_4"/>
</dbReference>
<dbReference type="Gene3D" id="1.10.10.10">
    <property type="entry name" value="Winged helix-like DNA-binding domain superfamily/Winged helix DNA-binding domain"/>
    <property type="match status" value="1"/>
</dbReference>
<dbReference type="Pfam" id="PF00072">
    <property type="entry name" value="Response_reg"/>
    <property type="match status" value="1"/>
</dbReference>
<dbReference type="NCBIfam" id="TIGR00229">
    <property type="entry name" value="sensory_box"/>
    <property type="match status" value="1"/>
</dbReference>
<dbReference type="Gene3D" id="3.30.450.20">
    <property type="entry name" value="PAS domain"/>
    <property type="match status" value="3"/>
</dbReference>
<feature type="modified residue" description="4-aspartylphosphate" evidence="4">
    <location>
        <position position="480"/>
    </location>
</feature>
<dbReference type="Pfam" id="PF08448">
    <property type="entry name" value="PAS_4"/>
    <property type="match status" value="1"/>
</dbReference>
<dbReference type="CDD" id="cd00130">
    <property type="entry name" value="PAS"/>
    <property type="match status" value="2"/>
</dbReference>
<feature type="domain" description="PAS" evidence="7">
    <location>
        <begin position="309"/>
        <end position="381"/>
    </location>
</feature>